<dbReference type="Gene3D" id="1.10.10.10">
    <property type="entry name" value="Winged helix-like DNA-binding domain superfamily/Winged helix DNA-binding domain"/>
    <property type="match status" value="1"/>
</dbReference>
<accession>G8NYS1</accession>
<dbReference type="RefSeq" id="WP_014263368.1">
    <property type="nucleotide sequence ID" value="NC_016631.1"/>
</dbReference>
<name>G8NYS1_GRAMM</name>
<proteinExistence type="predicted"/>
<feature type="domain" description="Transcription regulator PadR N-terminal" evidence="1">
    <location>
        <begin position="18"/>
        <end position="82"/>
    </location>
</feature>
<evidence type="ECO:0000313" key="2">
    <source>
        <dbReference type="EMBL" id="AEU34484.1"/>
    </source>
</evidence>
<dbReference type="KEGG" id="gma:AciX8_0126"/>
<dbReference type="EMBL" id="CP003130">
    <property type="protein sequence ID" value="AEU34484.1"/>
    <property type="molecule type" value="Genomic_DNA"/>
</dbReference>
<keyword evidence="3" id="KW-1185">Reference proteome</keyword>
<dbReference type="InterPro" id="IPR005149">
    <property type="entry name" value="Tscrpt_reg_PadR_N"/>
</dbReference>
<dbReference type="Proteomes" id="UP000007113">
    <property type="component" value="Chromosome"/>
</dbReference>
<dbReference type="OrthoDB" id="120743at2"/>
<dbReference type="SUPFAM" id="SSF46785">
    <property type="entry name" value="Winged helix' DNA-binding domain"/>
    <property type="match status" value="1"/>
</dbReference>
<organism evidence="2 3">
    <name type="scientific">Granulicella mallensis (strain ATCC BAA-1857 / DSM 23137 / MP5ACTX8)</name>
    <dbReference type="NCBI Taxonomy" id="682795"/>
    <lineage>
        <taxon>Bacteria</taxon>
        <taxon>Pseudomonadati</taxon>
        <taxon>Acidobacteriota</taxon>
        <taxon>Terriglobia</taxon>
        <taxon>Terriglobales</taxon>
        <taxon>Acidobacteriaceae</taxon>
        <taxon>Granulicella</taxon>
    </lineage>
</organism>
<evidence type="ECO:0000313" key="3">
    <source>
        <dbReference type="Proteomes" id="UP000007113"/>
    </source>
</evidence>
<dbReference type="PANTHER" id="PTHR33169:SF14">
    <property type="entry name" value="TRANSCRIPTIONAL REGULATOR RV3488"/>
    <property type="match status" value="1"/>
</dbReference>
<dbReference type="InterPro" id="IPR052509">
    <property type="entry name" value="Metal_resp_DNA-bind_regulator"/>
</dbReference>
<dbReference type="AlphaFoldDB" id="G8NYS1"/>
<dbReference type="PANTHER" id="PTHR33169">
    <property type="entry name" value="PADR-FAMILY TRANSCRIPTIONAL REGULATOR"/>
    <property type="match status" value="1"/>
</dbReference>
<dbReference type="Pfam" id="PF03551">
    <property type="entry name" value="PadR"/>
    <property type="match status" value="1"/>
</dbReference>
<dbReference type="InterPro" id="IPR036390">
    <property type="entry name" value="WH_DNA-bd_sf"/>
</dbReference>
<dbReference type="eggNOG" id="COG1695">
    <property type="taxonomic scope" value="Bacteria"/>
</dbReference>
<reference evidence="2 3" key="1">
    <citation type="submission" date="2011-11" db="EMBL/GenBank/DDBJ databases">
        <title>Complete sequence of Granulicella mallensis MP5ACTX8.</title>
        <authorList>
            <consortium name="US DOE Joint Genome Institute"/>
            <person name="Lucas S."/>
            <person name="Copeland A."/>
            <person name="Lapidus A."/>
            <person name="Cheng J.-F."/>
            <person name="Goodwin L."/>
            <person name="Pitluck S."/>
            <person name="Peters L."/>
            <person name="Lu M."/>
            <person name="Detter J.C."/>
            <person name="Han C."/>
            <person name="Tapia R."/>
            <person name="Land M."/>
            <person name="Hauser L."/>
            <person name="Kyrpides N."/>
            <person name="Ivanova N."/>
            <person name="Mikhailova N."/>
            <person name="Pagani I."/>
            <person name="Rawat S."/>
            <person name="Mannisto M."/>
            <person name="Haggblom M."/>
            <person name="Woyke T."/>
        </authorList>
    </citation>
    <scope>NUCLEOTIDE SEQUENCE [LARGE SCALE GENOMIC DNA]</scope>
    <source>
        <strain evidence="3">ATCC BAA-1857 / DSM 23137 / MP5ACTX8</strain>
    </source>
</reference>
<dbReference type="InterPro" id="IPR036388">
    <property type="entry name" value="WH-like_DNA-bd_sf"/>
</dbReference>
<sequence length="103" mass="11378">MIGEFEYLLIAATLRLGEEAYGASIRREVEEATERPCSIGSLYTTLDRLEAKGLVTTWMGEATAQRGGRAKRMVSVTAKGVESASAFYRAISRVSRDISWEAR</sequence>
<dbReference type="STRING" id="682795.AciX8_0126"/>
<gene>
    <name evidence="2" type="ordered locus">AciX8_0126</name>
</gene>
<protein>
    <submittedName>
        <fullName evidence="2">Transcriptional regulator PadR family protein</fullName>
    </submittedName>
</protein>
<dbReference type="HOGENOM" id="CLU_063440_12_0_0"/>
<evidence type="ECO:0000259" key="1">
    <source>
        <dbReference type="Pfam" id="PF03551"/>
    </source>
</evidence>